<evidence type="ECO:0000313" key="4">
    <source>
        <dbReference type="Proteomes" id="UP000199488"/>
    </source>
</evidence>
<evidence type="ECO:0000256" key="1">
    <source>
        <dbReference type="ARBA" id="ARBA00023027"/>
    </source>
</evidence>
<accession>A0A1H2TGM0</accession>
<keyword evidence="1" id="KW-0520">NAD</keyword>
<dbReference type="AlphaFoldDB" id="A0A1H2TGM0"/>
<dbReference type="PANTHER" id="PTHR43574">
    <property type="entry name" value="EPIMERASE-RELATED"/>
    <property type="match status" value="1"/>
</dbReference>
<dbReference type="EMBL" id="FNNC01000002">
    <property type="protein sequence ID" value="SDW42988.1"/>
    <property type="molecule type" value="Genomic_DNA"/>
</dbReference>
<dbReference type="STRING" id="1122204.SAMN05421781_1394"/>
<proteinExistence type="predicted"/>
<name>A0A1H2TGM0_9BACI</name>
<keyword evidence="4" id="KW-1185">Reference proteome</keyword>
<dbReference type="PRINTS" id="PR01713">
    <property type="entry name" value="NUCEPIMERASE"/>
</dbReference>
<dbReference type="CDD" id="cd05253">
    <property type="entry name" value="UDP_GE_SDE_e"/>
    <property type="match status" value="1"/>
</dbReference>
<gene>
    <name evidence="3" type="ORF">SAMN05421781_1394</name>
</gene>
<dbReference type="SUPFAM" id="SSF51735">
    <property type="entry name" value="NAD(P)-binding Rossmann-fold domains"/>
    <property type="match status" value="1"/>
</dbReference>
<sequence length="348" mass="39557">MILVTGSNGFVGMHTAKRLLEEGYEVVGVDNNNDYYDVNLKYSRQERLEKHDEFHFHELDLADATALQEIFHTYTITAVINLAAQAGVRYSLERPDKYIQSNIVGFSNILEMCRHHQVEHLIYASSSSVYGANKKMPFSPEDGVNHPVSLYAATKKSNELLAHTYSHLYDLPTTGLRFFTVYGTFGRPDMAYFKFANKIVNDEPIQVYNNGDMMRDFTYIDDIVEGIVRLIPAAPKGDSAWDAENPDPSTSYAPYQVFNIGNNQPVALMEFIETLEKHLGMEARKEYLPMQPGDVQATYANIDSLQKAVGFKPVTSLDQGIGKFVEWYKEYYPEYFSVQSTSKNNSKH</sequence>
<dbReference type="Gene3D" id="3.40.50.720">
    <property type="entry name" value="NAD(P)-binding Rossmann-like Domain"/>
    <property type="match status" value="1"/>
</dbReference>
<reference evidence="3 4" key="1">
    <citation type="submission" date="2016-10" db="EMBL/GenBank/DDBJ databases">
        <authorList>
            <person name="de Groot N.N."/>
        </authorList>
    </citation>
    <scope>NUCLEOTIDE SEQUENCE [LARGE SCALE GENOMIC DNA]</scope>
    <source>
        <strain evidence="3 4">DSM 23126</strain>
    </source>
</reference>
<organism evidence="3 4">
    <name type="scientific">Marinococcus luteus</name>
    <dbReference type="NCBI Taxonomy" id="1122204"/>
    <lineage>
        <taxon>Bacteria</taxon>
        <taxon>Bacillati</taxon>
        <taxon>Bacillota</taxon>
        <taxon>Bacilli</taxon>
        <taxon>Bacillales</taxon>
        <taxon>Bacillaceae</taxon>
        <taxon>Marinococcus</taxon>
    </lineage>
</organism>
<evidence type="ECO:0000259" key="2">
    <source>
        <dbReference type="Pfam" id="PF01370"/>
    </source>
</evidence>
<protein>
    <submittedName>
        <fullName evidence="3">UDP-glucuronate 4-epimerase</fullName>
    </submittedName>
</protein>
<dbReference type="OrthoDB" id="9811743at2"/>
<dbReference type="Proteomes" id="UP000199488">
    <property type="component" value="Unassembled WGS sequence"/>
</dbReference>
<dbReference type="InterPro" id="IPR036291">
    <property type="entry name" value="NAD(P)-bd_dom_sf"/>
</dbReference>
<dbReference type="Pfam" id="PF01370">
    <property type="entry name" value="Epimerase"/>
    <property type="match status" value="1"/>
</dbReference>
<evidence type="ECO:0000313" key="3">
    <source>
        <dbReference type="EMBL" id="SDW42988.1"/>
    </source>
</evidence>
<feature type="domain" description="NAD-dependent epimerase/dehydratase" evidence="2">
    <location>
        <begin position="2"/>
        <end position="235"/>
    </location>
</feature>
<dbReference type="RefSeq" id="WP_091612902.1">
    <property type="nucleotide sequence ID" value="NZ_FNNC01000002.1"/>
</dbReference>
<dbReference type="InterPro" id="IPR001509">
    <property type="entry name" value="Epimerase_deHydtase"/>
</dbReference>